<reference evidence="8 9" key="1">
    <citation type="submission" date="2021-01" db="EMBL/GenBank/DDBJ databases">
        <title>Genome sequencing of Joostella atrarenae M1-2 (= KCTC 23194).</title>
        <authorList>
            <person name="Zakaria M.R."/>
            <person name="Lam M.Q."/>
            <person name="Chong C.S."/>
        </authorList>
    </citation>
    <scope>NUCLEOTIDE SEQUENCE [LARGE SCALE GENOMIC DNA]</scope>
    <source>
        <strain evidence="8 9">M1-2</strain>
    </source>
</reference>
<name>A0ABS9J7M8_9FLAO</name>
<evidence type="ECO:0000256" key="4">
    <source>
        <dbReference type="ARBA" id="ARBA00023136"/>
    </source>
</evidence>
<evidence type="ECO:0000313" key="9">
    <source>
        <dbReference type="Proteomes" id="UP000829517"/>
    </source>
</evidence>
<keyword evidence="9" id="KW-1185">Reference proteome</keyword>
<keyword evidence="2 6" id="KW-0812">Transmembrane</keyword>
<evidence type="ECO:0000256" key="6">
    <source>
        <dbReference type="SAM" id="Phobius"/>
    </source>
</evidence>
<dbReference type="Pfam" id="PF26002">
    <property type="entry name" value="Beta-barrel_AprE"/>
    <property type="match status" value="1"/>
</dbReference>
<gene>
    <name evidence="8" type="ORF">JM658_16100</name>
</gene>
<evidence type="ECO:0000256" key="3">
    <source>
        <dbReference type="ARBA" id="ARBA00022989"/>
    </source>
</evidence>
<evidence type="ECO:0000259" key="7">
    <source>
        <dbReference type="Pfam" id="PF26002"/>
    </source>
</evidence>
<sequence>MKTSRKKIEGQDYLYSESSEGFKDILGKSPSWMIIYGTTIVFVIVLLLIIGAALISYNDIISAKIVITSKNPPIYLKARSAGRLQNIFVEANQYVKKGEILAVIENTADIEDIKYLKSKIKIFYPRLTDLDSLRSNFSSNLNLGNIQSSYNDFISKYQKYILYNSLLPNQNESEIIRTQLNEQIKLLQKQQAQLKIMKQDIELANDNYHRHLQLFEKGVISEAEYQNIYREFLTDQQTYEGFMTNISNTRITISNYHNLLNQSNIEDKSIKNNYKQELEQSYQTLKNKILDWEYDFLVKSPIPGKVTVFDIWNRYQSVDLNTTLFTIVPQNYEEIIGRVKLPIHNSGKVKLGQKVIIKLDNYPFAEWGSIEGEIASISEVPLQGEKAFYTLYIELKGLQTSHGKSIDFRQEMQGKAEIVIEELSILQRIFYHFRNVLSRT</sequence>
<comment type="caution">
    <text evidence="8">The sequence shown here is derived from an EMBL/GenBank/DDBJ whole genome shotgun (WGS) entry which is preliminary data.</text>
</comment>
<feature type="coiled-coil region" evidence="5">
    <location>
        <begin position="177"/>
        <end position="207"/>
    </location>
</feature>
<dbReference type="Gene3D" id="2.40.50.100">
    <property type="match status" value="1"/>
</dbReference>
<dbReference type="Proteomes" id="UP000829517">
    <property type="component" value="Unassembled WGS sequence"/>
</dbReference>
<keyword evidence="3 6" id="KW-1133">Transmembrane helix</keyword>
<keyword evidence="5" id="KW-0175">Coiled coil</keyword>
<evidence type="ECO:0000256" key="5">
    <source>
        <dbReference type="SAM" id="Coils"/>
    </source>
</evidence>
<comment type="subcellular location">
    <subcellularLocation>
        <location evidence="1">Membrane</location>
        <topology evidence="1">Single-pass membrane protein</topology>
    </subcellularLocation>
</comment>
<dbReference type="PANTHER" id="PTHR30386">
    <property type="entry name" value="MEMBRANE FUSION SUBUNIT OF EMRAB-TOLC MULTIDRUG EFFLUX PUMP"/>
    <property type="match status" value="1"/>
</dbReference>
<feature type="transmembrane region" description="Helical" evidence="6">
    <location>
        <begin position="33"/>
        <end position="57"/>
    </location>
</feature>
<feature type="domain" description="AprE-like beta-barrel" evidence="7">
    <location>
        <begin position="338"/>
        <end position="419"/>
    </location>
</feature>
<dbReference type="InterPro" id="IPR050739">
    <property type="entry name" value="MFP"/>
</dbReference>
<keyword evidence="4 6" id="KW-0472">Membrane</keyword>
<dbReference type="PRINTS" id="PR01490">
    <property type="entry name" value="RTXTOXIND"/>
</dbReference>
<organism evidence="8 9">
    <name type="scientific">Joostella atrarenae</name>
    <dbReference type="NCBI Taxonomy" id="679257"/>
    <lineage>
        <taxon>Bacteria</taxon>
        <taxon>Pseudomonadati</taxon>
        <taxon>Bacteroidota</taxon>
        <taxon>Flavobacteriia</taxon>
        <taxon>Flavobacteriales</taxon>
        <taxon>Flavobacteriaceae</taxon>
        <taxon>Joostella</taxon>
    </lineage>
</organism>
<evidence type="ECO:0000256" key="1">
    <source>
        <dbReference type="ARBA" id="ARBA00004167"/>
    </source>
</evidence>
<evidence type="ECO:0000313" key="8">
    <source>
        <dbReference type="EMBL" id="MCF8716353.1"/>
    </source>
</evidence>
<dbReference type="PANTHER" id="PTHR30386:SF26">
    <property type="entry name" value="TRANSPORT PROTEIN COMB"/>
    <property type="match status" value="1"/>
</dbReference>
<dbReference type="Gene3D" id="2.40.30.170">
    <property type="match status" value="1"/>
</dbReference>
<evidence type="ECO:0000256" key="2">
    <source>
        <dbReference type="ARBA" id="ARBA00022692"/>
    </source>
</evidence>
<dbReference type="InterPro" id="IPR058982">
    <property type="entry name" value="Beta-barrel_AprE"/>
</dbReference>
<dbReference type="RefSeq" id="WP_236960696.1">
    <property type="nucleotide sequence ID" value="NZ_JAETXX010000016.1"/>
</dbReference>
<protein>
    <submittedName>
        <fullName evidence="8">HlyD family efflux transporter periplasmic adaptor subunit</fullName>
    </submittedName>
</protein>
<proteinExistence type="predicted"/>
<dbReference type="EMBL" id="JAETXX010000016">
    <property type="protein sequence ID" value="MCF8716353.1"/>
    <property type="molecule type" value="Genomic_DNA"/>
</dbReference>
<accession>A0ABS9J7M8</accession>